<organism evidence="2 3">
    <name type="scientific">Halorubrum persicum</name>
    <dbReference type="NCBI Taxonomy" id="1383844"/>
    <lineage>
        <taxon>Archaea</taxon>
        <taxon>Methanobacteriati</taxon>
        <taxon>Methanobacteriota</taxon>
        <taxon>Stenosarchaea group</taxon>
        <taxon>Halobacteria</taxon>
        <taxon>Halobacteriales</taxon>
        <taxon>Haloferacaceae</taxon>
        <taxon>Halorubrum</taxon>
    </lineage>
</organism>
<dbReference type="EMBL" id="NHOA01000140">
    <property type="protein sequence ID" value="PHQ37778.1"/>
    <property type="molecule type" value="Genomic_DNA"/>
</dbReference>
<dbReference type="Proteomes" id="UP000222824">
    <property type="component" value="Unassembled WGS sequence"/>
</dbReference>
<protein>
    <submittedName>
        <fullName evidence="2">Uncharacterized protein</fullName>
    </submittedName>
</protein>
<sequence>MLLVHDGQILARGEATEPFDAFEYNLPQYYEADDHCVVENKYGKTIQTYDDDSHIDRTKLHPGHRPVDLSYLQFVEALYCYDPDAEDLVQQEMTAAWDVNQASTRNERSHEEAFETFFVERDTDDPILERECRPFVKEWISQLSTHDHPGNNIYGSYRKDYFPRKRIATEFGMEPSYPGVSFRYPRGLVSLDLPGLDTKPAFPNAWNVAPEEVLQEPLIYGLDDRSDVDMGSEDESESED</sequence>
<evidence type="ECO:0000313" key="2">
    <source>
        <dbReference type="EMBL" id="PHQ37778.1"/>
    </source>
</evidence>
<dbReference type="OrthoDB" id="316662at2157"/>
<gene>
    <name evidence="2" type="ORF">DJ69_15235</name>
</gene>
<dbReference type="RefSeq" id="WP_218962332.1">
    <property type="nucleotide sequence ID" value="NZ_NHOA01000140.1"/>
</dbReference>
<reference evidence="2 3" key="1">
    <citation type="journal article" date="2014" name="Front. Microbiol.">
        <title>Population and genomic analysis of the genus Halorubrum.</title>
        <authorList>
            <person name="Fullmer M.S."/>
            <person name="Soucy S.M."/>
            <person name="Swithers K.S."/>
            <person name="Makkay A.M."/>
            <person name="Wheeler R."/>
            <person name="Ventosa A."/>
            <person name="Gogarten J.P."/>
            <person name="Papke R.T."/>
        </authorList>
    </citation>
    <scope>NUCLEOTIDE SEQUENCE [LARGE SCALE GENOMIC DNA]</scope>
    <source>
        <strain evidence="2 3">C49</strain>
    </source>
</reference>
<feature type="region of interest" description="Disordered" evidence="1">
    <location>
        <begin position="219"/>
        <end position="240"/>
    </location>
</feature>
<accession>A0A2G1WFJ8</accession>
<evidence type="ECO:0000256" key="1">
    <source>
        <dbReference type="SAM" id="MobiDB-lite"/>
    </source>
</evidence>
<comment type="caution">
    <text evidence="2">The sequence shown here is derived from an EMBL/GenBank/DDBJ whole genome shotgun (WGS) entry which is preliminary data.</text>
</comment>
<name>A0A2G1WFJ8_9EURY</name>
<dbReference type="AlphaFoldDB" id="A0A2G1WFJ8"/>
<feature type="compositionally biased region" description="Acidic residues" evidence="1">
    <location>
        <begin position="230"/>
        <end position="240"/>
    </location>
</feature>
<proteinExistence type="predicted"/>
<evidence type="ECO:0000313" key="3">
    <source>
        <dbReference type="Proteomes" id="UP000222824"/>
    </source>
</evidence>
<keyword evidence="3" id="KW-1185">Reference proteome</keyword>